<dbReference type="RefSeq" id="WP_133420215.1">
    <property type="nucleotide sequence ID" value="NZ_SDGR01000002.1"/>
</dbReference>
<dbReference type="Proteomes" id="UP000294865">
    <property type="component" value="Unassembled WGS sequence"/>
</dbReference>
<dbReference type="AlphaFoldDB" id="A0A4R6C3S3"/>
<sequence length="107" mass="12757">MQELNNMIEHSKMVMFSDVTTELKAVMELIKIKENIDIFHREALERDMNLNEIFFAIEDLCKLINLIAPKEENNNFIKATYNLERILTMINIELSNYISMNDLWEEE</sequence>
<evidence type="ECO:0000313" key="2">
    <source>
        <dbReference type="Proteomes" id="UP000294865"/>
    </source>
</evidence>
<proteinExistence type="predicted"/>
<accession>A0A4R6C3S3</accession>
<name>A0A4R6C3S3_9STAP</name>
<reference evidence="1 2" key="1">
    <citation type="submission" date="2019-01" db="EMBL/GenBank/DDBJ databases">
        <title>Draft genome sequences of Macrococcus caseolyticus, Macrococcus canis, Macrococcus bohemicus and Macrococcus goetzii.</title>
        <authorList>
            <person name="Mazhar S."/>
            <person name="Altermann E."/>
            <person name="Hill C."/>
            <person name="Mcauliffe O."/>
        </authorList>
    </citation>
    <scope>NUCLEOTIDE SEQUENCE [LARGE SCALE GENOMIC DNA]</scope>
    <source>
        <strain evidence="1 2">DPC7162</strain>
    </source>
</reference>
<comment type="caution">
    <text evidence="1">The sequence shown here is derived from an EMBL/GenBank/DDBJ whole genome shotgun (WGS) entry which is preliminary data.</text>
</comment>
<organism evidence="1 2">
    <name type="scientific">Macrococcoides canis</name>
    <dbReference type="NCBI Taxonomy" id="1855823"/>
    <lineage>
        <taxon>Bacteria</taxon>
        <taxon>Bacillati</taxon>
        <taxon>Bacillota</taxon>
        <taxon>Bacilli</taxon>
        <taxon>Bacillales</taxon>
        <taxon>Staphylococcaceae</taxon>
        <taxon>Macrococcoides</taxon>
    </lineage>
</organism>
<dbReference type="EMBL" id="SDQG01000006">
    <property type="protein sequence ID" value="TDM16168.1"/>
    <property type="molecule type" value="Genomic_DNA"/>
</dbReference>
<evidence type="ECO:0000313" key="1">
    <source>
        <dbReference type="EMBL" id="TDM16168.1"/>
    </source>
</evidence>
<gene>
    <name evidence="1" type="ORF">ETI04_09680</name>
</gene>
<protein>
    <submittedName>
        <fullName evidence="1">Uncharacterized protein</fullName>
    </submittedName>
</protein>